<organism evidence="1">
    <name type="scientific">freshwater metagenome</name>
    <dbReference type="NCBI Taxonomy" id="449393"/>
    <lineage>
        <taxon>unclassified sequences</taxon>
        <taxon>metagenomes</taxon>
        <taxon>ecological metagenomes</taxon>
    </lineage>
</organism>
<reference evidence="1" key="1">
    <citation type="submission" date="2020-05" db="EMBL/GenBank/DDBJ databases">
        <authorList>
            <person name="Chiriac C."/>
            <person name="Salcher M."/>
            <person name="Ghai R."/>
            <person name="Kavagutti S V."/>
        </authorList>
    </citation>
    <scope>NUCLEOTIDE SEQUENCE</scope>
</reference>
<sequence length="167" mass="17326">MRIGPAVTAVNAAGERGRIGGDQGPHGHLLGTQRSVDAKHLEGAGVEGGAVTRHREAHLGDVAGSFDKGARRGHDSQFEQGLKGGGRPVERLTAITHLQNHLGAIDRRAELDVGVILTAPRALSGVEPHELKDKASRIAIAVARGHGGTCGSSKHCDARFVGGHAQM</sequence>
<dbReference type="EMBL" id="CAFBNF010000188">
    <property type="protein sequence ID" value="CAB4953164.1"/>
    <property type="molecule type" value="Genomic_DNA"/>
</dbReference>
<evidence type="ECO:0000313" key="1">
    <source>
        <dbReference type="EMBL" id="CAB4953164.1"/>
    </source>
</evidence>
<dbReference type="AlphaFoldDB" id="A0A6J7KGP0"/>
<protein>
    <submittedName>
        <fullName evidence="1">Unannotated protein</fullName>
    </submittedName>
</protein>
<name>A0A6J7KGP0_9ZZZZ</name>
<gene>
    <name evidence="1" type="ORF">UFOPK3773_01529</name>
</gene>
<accession>A0A6J7KGP0</accession>
<proteinExistence type="predicted"/>